<dbReference type="Pfam" id="PF01841">
    <property type="entry name" value="Transglut_core"/>
    <property type="match status" value="1"/>
</dbReference>
<name>A0ABY7S2W4_9FLAO</name>
<gene>
    <name evidence="3" type="ORF">MUN68_014345</name>
</gene>
<protein>
    <submittedName>
        <fullName evidence="3">Transglutaminase domain-containing protein</fullName>
    </submittedName>
</protein>
<dbReference type="PANTHER" id="PTHR46333:SF2">
    <property type="entry name" value="CYTOKINESIS PROTEIN 3"/>
    <property type="match status" value="1"/>
</dbReference>
<feature type="signal peptide" evidence="1">
    <location>
        <begin position="1"/>
        <end position="18"/>
    </location>
</feature>
<dbReference type="RefSeq" id="WP_249993678.1">
    <property type="nucleotide sequence ID" value="NZ_CP116221.1"/>
</dbReference>
<dbReference type="EMBL" id="CP116221">
    <property type="protein sequence ID" value="WCO03687.1"/>
    <property type="molecule type" value="Genomic_DNA"/>
</dbReference>
<dbReference type="PANTHER" id="PTHR46333">
    <property type="entry name" value="CYTOKINESIS PROTEIN 3"/>
    <property type="match status" value="1"/>
</dbReference>
<accession>A0ABY7S2W4</accession>
<dbReference type="SMART" id="SM00460">
    <property type="entry name" value="TGc"/>
    <property type="match status" value="1"/>
</dbReference>
<evidence type="ECO:0000259" key="2">
    <source>
        <dbReference type="SMART" id="SM00460"/>
    </source>
</evidence>
<dbReference type="Proteomes" id="UP001202717">
    <property type="component" value="Chromosome"/>
</dbReference>
<proteinExistence type="predicted"/>
<evidence type="ECO:0000313" key="3">
    <source>
        <dbReference type="EMBL" id="WCO03687.1"/>
    </source>
</evidence>
<keyword evidence="4" id="KW-1185">Reference proteome</keyword>
<dbReference type="InterPro" id="IPR002931">
    <property type="entry name" value="Transglutaminase-like"/>
</dbReference>
<evidence type="ECO:0000313" key="4">
    <source>
        <dbReference type="Proteomes" id="UP001202717"/>
    </source>
</evidence>
<dbReference type="SUPFAM" id="SSF54001">
    <property type="entry name" value="Cysteine proteinases"/>
    <property type="match status" value="1"/>
</dbReference>
<keyword evidence="1" id="KW-0732">Signal</keyword>
<organism evidence="3 4">
    <name type="scientific">Psychroserpens ponticola</name>
    <dbReference type="NCBI Taxonomy" id="2932268"/>
    <lineage>
        <taxon>Bacteria</taxon>
        <taxon>Pseudomonadati</taxon>
        <taxon>Bacteroidota</taxon>
        <taxon>Flavobacteriia</taxon>
        <taxon>Flavobacteriales</taxon>
        <taxon>Flavobacteriaceae</taxon>
        <taxon>Psychroserpens</taxon>
    </lineage>
</organism>
<feature type="domain" description="Transglutaminase-like" evidence="2">
    <location>
        <begin position="114"/>
        <end position="180"/>
    </location>
</feature>
<sequence length="337" mass="39116">MKTLGLLFSIFIALQANAQLSDFDHIDFKKADSIALVYKGDDLKNLPELSHNLTSNLDSDVERFRAIYIWVCTNVANDYGLYLKNKKKREKFEDDSLKLEAWNESFKKKLFSKLRKRKKTICSGYAYLVSELSRLANINCRMVNGFGRTSTTSIDNFNAPNHSWNAVKLDNKWYLSDPTWASGIVHPFNYGFKFNYNNGLFLTSPEFFALTHYPIESKWMFLDNEIPTFQSFLENPILYGKAYKHLSAHLTPNTLNNTIQKNETITFKYELIEPIDKEQISFIIDNGYNTITTKPKSVVIDDLSLTLEYQFNKTGYYDTHFLIGENLIVTYTFKVED</sequence>
<evidence type="ECO:0000256" key="1">
    <source>
        <dbReference type="SAM" id="SignalP"/>
    </source>
</evidence>
<reference evidence="3 4" key="1">
    <citation type="submission" date="2023-01" db="EMBL/GenBank/DDBJ databases">
        <title>Psychroserpens ponticola sp. nov., isolated from seawater.</title>
        <authorList>
            <person name="Kristyanto S."/>
            <person name="Jung J."/>
            <person name="Kim J.M."/>
            <person name="Jeon C.O."/>
        </authorList>
    </citation>
    <scope>NUCLEOTIDE SEQUENCE [LARGE SCALE GENOMIC DNA]</scope>
    <source>
        <strain evidence="3 4">MSW6</strain>
    </source>
</reference>
<feature type="chain" id="PRO_5045151019" evidence="1">
    <location>
        <begin position="19"/>
        <end position="337"/>
    </location>
</feature>
<dbReference type="InterPro" id="IPR038765">
    <property type="entry name" value="Papain-like_cys_pep_sf"/>
</dbReference>
<dbReference type="Gene3D" id="3.10.620.30">
    <property type="match status" value="1"/>
</dbReference>
<dbReference type="InterPro" id="IPR052557">
    <property type="entry name" value="CAP/Cytokinesis_protein"/>
</dbReference>